<proteinExistence type="inferred from homology"/>
<evidence type="ECO:0000256" key="3">
    <source>
        <dbReference type="ARBA" id="ARBA00022679"/>
    </source>
</evidence>
<keyword evidence="3 6" id="KW-0808">Transferase</keyword>
<comment type="similarity">
    <text evidence="1">Belongs to the glycosyltransferase 2 family.</text>
</comment>
<feature type="region of interest" description="Disordered" evidence="4">
    <location>
        <begin position="59"/>
        <end position="78"/>
    </location>
</feature>
<evidence type="ECO:0000259" key="5">
    <source>
        <dbReference type="Pfam" id="PF00535"/>
    </source>
</evidence>
<evidence type="ECO:0000256" key="1">
    <source>
        <dbReference type="ARBA" id="ARBA00006739"/>
    </source>
</evidence>
<feature type="domain" description="Glycosyltransferase 2-like" evidence="5">
    <location>
        <begin position="12"/>
        <end position="133"/>
    </location>
</feature>
<evidence type="ECO:0000313" key="6">
    <source>
        <dbReference type="EMBL" id="MDO6672142.1"/>
    </source>
</evidence>
<evidence type="ECO:0000256" key="4">
    <source>
        <dbReference type="SAM" id="MobiDB-lite"/>
    </source>
</evidence>
<keyword evidence="2 6" id="KW-0328">Glycosyltransferase</keyword>
<sequence>MERYTGKSPYFSIVTPNHNSGDGLARCINSLRDNQASYEHIIIDDCSTDDGFLWAERQAQQQMEQQSPVSTPPGETPDIPGRLVLRRNPHNMGPGGTRNHGLSLVTGRYVLFCDADDHFAPGALDILQARIEAFDSPEAVVFRYCLQGPKGDHDSLAFCQQAEERPLARAFRDFMHDTIVSSPWGKAIRADLACSLSFPDLPVSQDGLYNLDLFGRAERVLYLPEVLYYFDKRSDGSLTRKPFSNQELDKFHRSWRVFAEHYREHFAATHGMALLEIRGLRFVGVSFIMRQAINKTADDSRVRKVVLDQVRQASWSSLRQLSLKEQALLMSYAVSPALSRQLVRRSQYAS</sequence>
<protein>
    <submittedName>
        <fullName evidence="6">Glycosyltransferase family 2 protein</fullName>
        <ecNumber evidence="6">2.4.-.-</ecNumber>
    </submittedName>
</protein>
<dbReference type="PANTHER" id="PTHR43179:SF12">
    <property type="entry name" value="GALACTOFURANOSYLTRANSFERASE GLFT2"/>
    <property type="match status" value="1"/>
</dbReference>
<accession>A0AAP4WXC5</accession>
<dbReference type="Pfam" id="PF00535">
    <property type="entry name" value="Glycos_transf_2"/>
    <property type="match status" value="1"/>
</dbReference>
<dbReference type="InterPro" id="IPR029044">
    <property type="entry name" value="Nucleotide-diphossugar_trans"/>
</dbReference>
<evidence type="ECO:0000313" key="7">
    <source>
        <dbReference type="Proteomes" id="UP001170481"/>
    </source>
</evidence>
<dbReference type="Gene3D" id="3.90.550.10">
    <property type="entry name" value="Spore Coat Polysaccharide Biosynthesis Protein SpsA, Chain A"/>
    <property type="match status" value="1"/>
</dbReference>
<organism evidence="6 7">
    <name type="scientific">Cobetia amphilecti</name>
    <dbReference type="NCBI Taxonomy" id="1055104"/>
    <lineage>
        <taxon>Bacteria</taxon>
        <taxon>Pseudomonadati</taxon>
        <taxon>Pseudomonadota</taxon>
        <taxon>Gammaproteobacteria</taxon>
        <taxon>Oceanospirillales</taxon>
        <taxon>Halomonadaceae</taxon>
        <taxon>Cobetia</taxon>
    </lineage>
</organism>
<name>A0AAP4WXC5_9GAMM</name>
<dbReference type="AlphaFoldDB" id="A0AAP4WXC5"/>
<dbReference type="SUPFAM" id="SSF53448">
    <property type="entry name" value="Nucleotide-diphospho-sugar transferases"/>
    <property type="match status" value="1"/>
</dbReference>
<dbReference type="CDD" id="cd00761">
    <property type="entry name" value="Glyco_tranf_GTA_type"/>
    <property type="match status" value="1"/>
</dbReference>
<evidence type="ECO:0000256" key="2">
    <source>
        <dbReference type="ARBA" id="ARBA00022676"/>
    </source>
</evidence>
<comment type="caution">
    <text evidence="6">The sequence shown here is derived from an EMBL/GenBank/DDBJ whole genome shotgun (WGS) entry which is preliminary data.</text>
</comment>
<dbReference type="EMBL" id="JAUORK010000008">
    <property type="protein sequence ID" value="MDO6672142.1"/>
    <property type="molecule type" value="Genomic_DNA"/>
</dbReference>
<dbReference type="InterPro" id="IPR001173">
    <property type="entry name" value="Glyco_trans_2-like"/>
</dbReference>
<dbReference type="PANTHER" id="PTHR43179">
    <property type="entry name" value="RHAMNOSYLTRANSFERASE WBBL"/>
    <property type="match status" value="1"/>
</dbReference>
<reference evidence="6" key="1">
    <citation type="submission" date="2023-07" db="EMBL/GenBank/DDBJ databases">
        <title>Genome content predicts the carbon catabolic preferences of heterotrophic bacteria.</title>
        <authorList>
            <person name="Gralka M."/>
        </authorList>
    </citation>
    <scope>NUCLEOTIDE SEQUENCE</scope>
    <source>
        <strain evidence="6">C2R13</strain>
    </source>
</reference>
<dbReference type="Proteomes" id="UP001170481">
    <property type="component" value="Unassembled WGS sequence"/>
</dbReference>
<dbReference type="GO" id="GO:0016757">
    <property type="term" value="F:glycosyltransferase activity"/>
    <property type="evidence" value="ECO:0007669"/>
    <property type="project" value="UniProtKB-KW"/>
</dbReference>
<dbReference type="EC" id="2.4.-.-" evidence="6"/>
<dbReference type="RefSeq" id="WP_303593791.1">
    <property type="nucleotide sequence ID" value="NZ_JAUORK010000008.1"/>
</dbReference>
<gene>
    <name evidence="6" type="ORF">Q4535_08400</name>
</gene>